<organism evidence="1 2">
    <name type="scientific">Colocasia esculenta</name>
    <name type="common">Wild taro</name>
    <name type="synonym">Arum esculentum</name>
    <dbReference type="NCBI Taxonomy" id="4460"/>
    <lineage>
        <taxon>Eukaryota</taxon>
        <taxon>Viridiplantae</taxon>
        <taxon>Streptophyta</taxon>
        <taxon>Embryophyta</taxon>
        <taxon>Tracheophyta</taxon>
        <taxon>Spermatophyta</taxon>
        <taxon>Magnoliopsida</taxon>
        <taxon>Liliopsida</taxon>
        <taxon>Araceae</taxon>
        <taxon>Aroideae</taxon>
        <taxon>Colocasieae</taxon>
        <taxon>Colocasia</taxon>
    </lineage>
</organism>
<accession>A0A843X926</accession>
<protein>
    <submittedName>
        <fullName evidence="1">Uncharacterized protein</fullName>
    </submittedName>
</protein>
<dbReference type="Proteomes" id="UP000652761">
    <property type="component" value="Unassembled WGS sequence"/>
</dbReference>
<gene>
    <name evidence="1" type="ORF">Taro_048793</name>
</gene>
<keyword evidence="2" id="KW-1185">Reference proteome</keyword>
<name>A0A843X926_COLES</name>
<dbReference type="AlphaFoldDB" id="A0A843X926"/>
<comment type="caution">
    <text evidence="1">The sequence shown here is derived from an EMBL/GenBank/DDBJ whole genome shotgun (WGS) entry which is preliminary data.</text>
</comment>
<sequence length="124" mass="13870">MREQMRLNGVVKQPEHSWLEEKQLMFGQKKKSGRACAHRHMRAGPAAMCTIKSSQHQLEVSTALAGNAELLKSEGAGDEKLVQVPDLCFQLRDVRLHPLPHAVQELRDPHLHCQHGGPPDQLTS</sequence>
<reference evidence="1" key="1">
    <citation type="submission" date="2017-07" db="EMBL/GenBank/DDBJ databases">
        <title>Taro Niue Genome Assembly and Annotation.</title>
        <authorList>
            <person name="Atibalentja N."/>
            <person name="Keating K."/>
            <person name="Fields C.J."/>
        </authorList>
    </citation>
    <scope>NUCLEOTIDE SEQUENCE</scope>
    <source>
        <strain evidence="1">Niue_2</strain>
        <tissue evidence="1">Leaf</tissue>
    </source>
</reference>
<evidence type="ECO:0000313" key="1">
    <source>
        <dbReference type="EMBL" id="MQM15844.1"/>
    </source>
</evidence>
<proteinExistence type="predicted"/>
<evidence type="ECO:0000313" key="2">
    <source>
        <dbReference type="Proteomes" id="UP000652761"/>
    </source>
</evidence>
<dbReference type="EMBL" id="NMUH01006707">
    <property type="protein sequence ID" value="MQM15844.1"/>
    <property type="molecule type" value="Genomic_DNA"/>
</dbReference>